<dbReference type="EMBL" id="LN853526">
    <property type="protein sequence ID" value="CRY96109.1"/>
    <property type="molecule type" value="Genomic_DNA"/>
</dbReference>
<proteinExistence type="predicted"/>
<evidence type="ECO:0000313" key="1">
    <source>
        <dbReference type="EMBL" id="CRY96109.1"/>
    </source>
</evidence>
<dbReference type="AlphaFoldDB" id="A0A0H5Q3W9"/>
<sequence>MSENLVAPQTITVTVTARPMGSYAAHLTGWHLPAGGSYGSAWSRDIALDAGAGESASNVLLALADAIYEVLRS</sequence>
<name>A0A0H5Q3W9_9ZZZZ</name>
<organism evidence="1">
    <name type="scientific">uncultured prokaryote</name>
    <dbReference type="NCBI Taxonomy" id="198431"/>
    <lineage>
        <taxon>unclassified sequences</taxon>
        <taxon>environmental samples</taxon>
    </lineage>
</organism>
<protein>
    <submittedName>
        <fullName evidence="1">Uncharacterized protein</fullName>
    </submittedName>
</protein>
<reference evidence="1" key="2">
    <citation type="submission" date="2015-07" db="EMBL/GenBank/DDBJ databases">
        <title>Plasmids, circular viruses and viroids from rat gut.</title>
        <authorList>
            <person name="Jorgensen T.J."/>
            <person name="Hansen M.A."/>
            <person name="Xu Z."/>
            <person name="Tabak M.A."/>
            <person name="Sorensen S.J."/>
            <person name="Hansen L.H."/>
        </authorList>
    </citation>
    <scope>NUCLEOTIDE SEQUENCE</scope>
    <source>
        <strain evidence="1">RGFK0927</strain>
    </source>
</reference>
<accession>A0A0H5Q3W9</accession>
<reference evidence="1" key="1">
    <citation type="submission" date="2015-06" db="EMBL/GenBank/DDBJ databases">
        <authorList>
            <person name="Joergensen T."/>
        </authorList>
    </citation>
    <scope>NUCLEOTIDE SEQUENCE</scope>
    <source>
        <strain evidence="1">RGFK0927</strain>
    </source>
</reference>